<organism evidence="1 2">
    <name type="scientific">Haematococcus lacustris</name>
    <name type="common">Green alga</name>
    <name type="synonym">Haematococcus pluvialis</name>
    <dbReference type="NCBI Taxonomy" id="44745"/>
    <lineage>
        <taxon>Eukaryota</taxon>
        <taxon>Viridiplantae</taxon>
        <taxon>Chlorophyta</taxon>
        <taxon>core chlorophytes</taxon>
        <taxon>Chlorophyceae</taxon>
        <taxon>CS clade</taxon>
        <taxon>Chlamydomonadales</taxon>
        <taxon>Haematococcaceae</taxon>
        <taxon>Haematococcus</taxon>
    </lineage>
</organism>
<comment type="caution">
    <text evidence="1">The sequence shown here is derived from an EMBL/GenBank/DDBJ whole genome shotgun (WGS) entry which is preliminary data.</text>
</comment>
<protein>
    <submittedName>
        <fullName evidence="1">Uncharacterized protein</fullName>
    </submittedName>
</protein>
<evidence type="ECO:0000313" key="1">
    <source>
        <dbReference type="EMBL" id="GFH16763.1"/>
    </source>
</evidence>
<reference evidence="1 2" key="1">
    <citation type="submission" date="2020-02" db="EMBL/GenBank/DDBJ databases">
        <title>Draft genome sequence of Haematococcus lacustris strain NIES-144.</title>
        <authorList>
            <person name="Morimoto D."/>
            <person name="Nakagawa S."/>
            <person name="Yoshida T."/>
            <person name="Sawayama S."/>
        </authorList>
    </citation>
    <scope>NUCLEOTIDE SEQUENCE [LARGE SCALE GENOMIC DNA]</scope>
    <source>
        <strain evidence="1 2">NIES-144</strain>
    </source>
</reference>
<evidence type="ECO:0000313" key="2">
    <source>
        <dbReference type="Proteomes" id="UP000485058"/>
    </source>
</evidence>
<keyword evidence="2" id="KW-1185">Reference proteome</keyword>
<proteinExistence type="predicted"/>
<sequence>MAAKYSTWLSPYRKRALKRGRASASSSLLPASQAWQCFSCCSSCCRFSQDRAIATGSSMQSADDGHPPTCAAVGMEGSPIASAYAHLMSLADPSHCTTLRHGPQAVTGTATGHTD</sequence>
<dbReference type="EMBL" id="BLLF01001048">
    <property type="protein sequence ID" value="GFH16763.1"/>
    <property type="molecule type" value="Genomic_DNA"/>
</dbReference>
<name>A0A699Z2H8_HAELA</name>
<dbReference type="AlphaFoldDB" id="A0A699Z2H8"/>
<dbReference type="Proteomes" id="UP000485058">
    <property type="component" value="Unassembled WGS sequence"/>
</dbReference>
<accession>A0A699Z2H8</accession>
<gene>
    <name evidence="1" type="ORF">HaLaN_13252</name>
</gene>